<keyword evidence="5" id="KW-0547">Nucleotide-binding</keyword>
<keyword evidence="3" id="KW-1003">Cell membrane</keyword>
<dbReference type="AlphaFoldDB" id="A0A3P3TWL2"/>
<dbReference type="InterPro" id="IPR003593">
    <property type="entry name" value="AAA+_ATPase"/>
</dbReference>
<name>A0A3P3TWL2_9BACL</name>
<feature type="transmembrane region" description="Helical" evidence="9">
    <location>
        <begin position="278"/>
        <end position="296"/>
    </location>
</feature>
<evidence type="ECO:0000259" key="11">
    <source>
        <dbReference type="PROSITE" id="PS50929"/>
    </source>
</evidence>
<evidence type="ECO:0000313" key="13">
    <source>
        <dbReference type="Proteomes" id="UP000267017"/>
    </source>
</evidence>
<evidence type="ECO:0000256" key="2">
    <source>
        <dbReference type="ARBA" id="ARBA00022448"/>
    </source>
</evidence>
<evidence type="ECO:0000256" key="1">
    <source>
        <dbReference type="ARBA" id="ARBA00004651"/>
    </source>
</evidence>
<keyword evidence="13" id="KW-1185">Reference proteome</keyword>
<dbReference type="CDD" id="cd18548">
    <property type="entry name" value="ABC_6TM_Tm287_like"/>
    <property type="match status" value="1"/>
</dbReference>
<accession>A0A3P3TWL2</accession>
<gene>
    <name evidence="12" type="ORF">EHV15_05690</name>
</gene>
<dbReference type="GO" id="GO:0016887">
    <property type="term" value="F:ATP hydrolysis activity"/>
    <property type="evidence" value="ECO:0007669"/>
    <property type="project" value="InterPro"/>
</dbReference>
<dbReference type="InterPro" id="IPR027417">
    <property type="entry name" value="P-loop_NTPase"/>
</dbReference>
<dbReference type="InterPro" id="IPR011527">
    <property type="entry name" value="ABC1_TM_dom"/>
</dbReference>
<dbReference type="Gene3D" id="3.40.50.300">
    <property type="entry name" value="P-loop containing nucleotide triphosphate hydrolases"/>
    <property type="match status" value="1"/>
</dbReference>
<dbReference type="SMART" id="SM00382">
    <property type="entry name" value="AAA"/>
    <property type="match status" value="1"/>
</dbReference>
<dbReference type="PROSITE" id="PS50929">
    <property type="entry name" value="ABC_TM1F"/>
    <property type="match status" value="1"/>
</dbReference>
<dbReference type="Gene3D" id="1.20.1560.10">
    <property type="entry name" value="ABC transporter type 1, transmembrane domain"/>
    <property type="match status" value="1"/>
</dbReference>
<comment type="subcellular location">
    <subcellularLocation>
        <location evidence="1">Cell membrane</location>
        <topology evidence="1">Multi-pass membrane protein</topology>
    </subcellularLocation>
</comment>
<dbReference type="InterPro" id="IPR003439">
    <property type="entry name" value="ABC_transporter-like_ATP-bd"/>
</dbReference>
<dbReference type="EMBL" id="RRCN01000001">
    <property type="protein sequence ID" value="RRJ62502.1"/>
    <property type="molecule type" value="Genomic_DNA"/>
</dbReference>
<protein>
    <submittedName>
        <fullName evidence="12">ABC transporter ATP-binding protein</fullName>
    </submittedName>
</protein>
<evidence type="ECO:0000256" key="5">
    <source>
        <dbReference type="ARBA" id="ARBA00022741"/>
    </source>
</evidence>
<dbReference type="GO" id="GO:0005886">
    <property type="term" value="C:plasma membrane"/>
    <property type="evidence" value="ECO:0007669"/>
    <property type="project" value="UniProtKB-SubCell"/>
</dbReference>
<evidence type="ECO:0000259" key="10">
    <source>
        <dbReference type="PROSITE" id="PS50893"/>
    </source>
</evidence>
<organism evidence="12 13">
    <name type="scientific">Paenibacillus oralis</name>
    <dbReference type="NCBI Taxonomy" id="2490856"/>
    <lineage>
        <taxon>Bacteria</taxon>
        <taxon>Bacillati</taxon>
        <taxon>Bacillota</taxon>
        <taxon>Bacilli</taxon>
        <taxon>Bacillales</taxon>
        <taxon>Paenibacillaceae</taxon>
        <taxon>Paenibacillus</taxon>
    </lineage>
</organism>
<evidence type="ECO:0000256" key="8">
    <source>
        <dbReference type="ARBA" id="ARBA00023136"/>
    </source>
</evidence>
<evidence type="ECO:0000313" key="12">
    <source>
        <dbReference type="EMBL" id="RRJ62502.1"/>
    </source>
</evidence>
<feature type="domain" description="ABC transmembrane type-1" evidence="11">
    <location>
        <begin position="16"/>
        <end position="298"/>
    </location>
</feature>
<dbReference type="InterPro" id="IPR036640">
    <property type="entry name" value="ABC1_TM_sf"/>
</dbReference>
<dbReference type="FunFam" id="1.20.1560.10:FF:000040">
    <property type="entry name" value="Multidrug ABC transporter ATP-binding protein"/>
    <property type="match status" value="1"/>
</dbReference>
<dbReference type="SUPFAM" id="SSF52540">
    <property type="entry name" value="P-loop containing nucleoside triphosphate hydrolases"/>
    <property type="match status" value="1"/>
</dbReference>
<dbReference type="GO" id="GO:0005524">
    <property type="term" value="F:ATP binding"/>
    <property type="evidence" value="ECO:0007669"/>
    <property type="project" value="UniProtKB-KW"/>
</dbReference>
<reference evidence="12 13" key="1">
    <citation type="submission" date="2018-11" db="EMBL/GenBank/DDBJ databases">
        <title>Genome sequencing of Paenibacillus sp. KCOM 3021 (= ChDC PVNT-B20).</title>
        <authorList>
            <person name="Kook J.-K."/>
            <person name="Park S.-N."/>
            <person name="Lim Y.K."/>
        </authorList>
    </citation>
    <scope>NUCLEOTIDE SEQUENCE [LARGE SCALE GENOMIC DNA]</scope>
    <source>
        <strain evidence="12 13">KCOM 3021</strain>
    </source>
</reference>
<evidence type="ECO:0000256" key="6">
    <source>
        <dbReference type="ARBA" id="ARBA00022840"/>
    </source>
</evidence>
<dbReference type="InterPro" id="IPR039421">
    <property type="entry name" value="Type_1_exporter"/>
</dbReference>
<dbReference type="Proteomes" id="UP000267017">
    <property type="component" value="Unassembled WGS sequence"/>
</dbReference>
<evidence type="ECO:0000256" key="4">
    <source>
        <dbReference type="ARBA" id="ARBA00022692"/>
    </source>
</evidence>
<evidence type="ECO:0000256" key="9">
    <source>
        <dbReference type="SAM" id="Phobius"/>
    </source>
</evidence>
<dbReference type="Pfam" id="PF00664">
    <property type="entry name" value="ABC_membrane"/>
    <property type="match status" value="1"/>
</dbReference>
<feature type="transmembrane region" description="Helical" evidence="9">
    <location>
        <begin position="126"/>
        <end position="149"/>
    </location>
</feature>
<evidence type="ECO:0000256" key="3">
    <source>
        <dbReference type="ARBA" id="ARBA00022475"/>
    </source>
</evidence>
<dbReference type="GO" id="GO:0015421">
    <property type="term" value="F:ABC-type oligopeptide transporter activity"/>
    <property type="evidence" value="ECO:0007669"/>
    <property type="project" value="TreeGrafter"/>
</dbReference>
<dbReference type="OrthoDB" id="9770415at2"/>
<keyword evidence="7 9" id="KW-1133">Transmembrane helix</keyword>
<dbReference type="InterPro" id="IPR017871">
    <property type="entry name" value="ABC_transporter-like_CS"/>
</dbReference>
<keyword evidence="8 9" id="KW-0472">Membrane</keyword>
<dbReference type="PROSITE" id="PS50893">
    <property type="entry name" value="ABC_TRANSPORTER_2"/>
    <property type="match status" value="1"/>
</dbReference>
<keyword evidence="2" id="KW-0813">Transport</keyword>
<feature type="domain" description="ABC transporter" evidence="10">
    <location>
        <begin position="332"/>
        <end position="567"/>
    </location>
</feature>
<feature type="transmembrane region" description="Helical" evidence="9">
    <location>
        <begin position="235"/>
        <end position="258"/>
    </location>
</feature>
<feature type="transmembrane region" description="Helical" evidence="9">
    <location>
        <begin position="52"/>
        <end position="76"/>
    </location>
</feature>
<dbReference type="SUPFAM" id="SSF90123">
    <property type="entry name" value="ABC transporter transmembrane region"/>
    <property type="match status" value="1"/>
</dbReference>
<proteinExistence type="predicted"/>
<keyword evidence="6 12" id="KW-0067">ATP-binding</keyword>
<comment type="caution">
    <text evidence="12">The sequence shown here is derived from an EMBL/GenBank/DDBJ whole genome shotgun (WGS) entry which is preliminary data.</text>
</comment>
<dbReference type="PANTHER" id="PTHR43394">
    <property type="entry name" value="ATP-DEPENDENT PERMEASE MDL1, MITOCHONDRIAL"/>
    <property type="match status" value="1"/>
</dbReference>
<keyword evidence="4 9" id="KW-0812">Transmembrane</keyword>
<dbReference type="PROSITE" id="PS00211">
    <property type="entry name" value="ABC_TRANSPORTER_1"/>
    <property type="match status" value="1"/>
</dbReference>
<dbReference type="PANTHER" id="PTHR43394:SF1">
    <property type="entry name" value="ATP-BINDING CASSETTE SUB-FAMILY B MEMBER 10, MITOCHONDRIAL"/>
    <property type="match status" value="1"/>
</dbReference>
<feature type="transmembrane region" description="Helical" evidence="9">
    <location>
        <begin position="155"/>
        <end position="174"/>
    </location>
</feature>
<sequence>MIKLFRYLKPYRWLVAGVLALVFLQTLSELYLPTLMADIVDIGVVKGDTPYIWRVGGFMLLVALGGMACSIGASYFSSRAASGFGKLLRAKMFNHVSNFSLEEFDKVGTASLITRTTNDITQVQQVLIMMMRMMVMAPLMCLGGIIMAVSKNAELSLVLVVVLPVLAGAIWLIAGKGIPLFKAIQKKIDKLNLVMRESLTGIRVIRSFNRTDYESKRFDAANLDLTQTSIRVNKIMAFMMPIMMLVMNLSSVAIIWYGGLRIDAGEMLVGDLMAFLQYAMQIMFSLVMVSMMFVMVPRASASAVRINEVLDMVPEIKDADVAAAMSEQKGYVEFQNVSFSYPGAEQPAVQDITFSAKPGEVTAIIGGTGSGKSTLISLIPRFYDVDEGRVLVDGVDVREMKQEELRRKIGFVPQKAVLFSGTINDNIRYGKEDATDEEIRYAAGIAQAGDFIAEMEHGYESVIAQGGTNVSGGQKQRLSIARALVRKPEIYIFDDSFSALDFKTDAKLRAALKQETGEATVIIVAQRVSTVLDADRIIVMNESRIAGIGNHRELMETCDVYKEIVYSQLSEEEIA</sequence>
<dbReference type="FunFam" id="3.40.50.300:FF:000854">
    <property type="entry name" value="Multidrug ABC transporter ATP-binding protein"/>
    <property type="match status" value="1"/>
</dbReference>
<dbReference type="Pfam" id="PF00005">
    <property type="entry name" value="ABC_tran"/>
    <property type="match status" value="1"/>
</dbReference>
<evidence type="ECO:0000256" key="7">
    <source>
        <dbReference type="ARBA" id="ARBA00022989"/>
    </source>
</evidence>
<dbReference type="RefSeq" id="WP_128630389.1">
    <property type="nucleotide sequence ID" value="NZ_RRCN01000001.1"/>
</dbReference>